<gene>
    <name evidence="2" type="ORF">ABB34_03535</name>
</gene>
<keyword evidence="3" id="KW-1185">Reference proteome</keyword>
<dbReference type="RefSeq" id="WP_057639870.1">
    <property type="nucleotide sequence ID" value="NZ_LDJP01000016.1"/>
</dbReference>
<dbReference type="Proteomes" id="UP000050940">
    <property type="component" value="Unassembled WGS sequence"/>
</dbReference>
<protein>
    <submittedName>
        <fullName evidence="2">Uncharacterized protein</fullName>
    </submittedName>
</protein>
<evidence type="ECO:0000313" key="2">
    <source>
        <dbReference type="EMBL" id="KRG87675.1"/>
    </source>
</evidence>
<name>A0A0R0E097_9GAMM</name>
<sequence length="147" mass="15252">MYPHDASRRAAFRPASGNVPARPQRAGRHLWLVVLLLLAVAATALAAAGGHGAGADDAPRLSATLPAALDGCPPAPLQPLLHPPGISETDGESGRSQRPTDTTPAPWPARTTRNGTAMRVPTVFASPTLGQPYRTPPAHAPPTHRHG</sequence>
<comment type="caution">
    <text evidence="2">The sequence shown here is derived from an EMBL/GenBank/DDBJ whole genome shotgun (WGS) entry which is preliminary data.</text>
</comment>
<feature type="compositionally biased region" description="Low complexity" evidence="1">
    <location>
        <begin position="99"/>
        <end position="113"/>
    </location>
</feature>
<reference evidence="2 3" key="1">
    <citation type="submission" date="2015-05" db="EMBL/GenBank/DDBJ databases">
        <title>Genome sequencing and analysis of members of genus Stenotrophomonas.</title>
        <authorList>
            <person name="Patil P.P."/>
            <person name="Midha S."/>
            <person name="Patil P.B."/>
        </authorList>
    </citation>
    <scope>NUCLEOTIDE SEQUENCE [LARGE SCALE GENOMIC DNA]</scope>
    <source>
        <strain evidence="2 3">JCM 16244</strain>
    </source>
</reference>
<dbReference type="STRING" id="659018.ABB34_03535"/>
<accession>A0A0R0E097</accession>
<evidence type="ECO:0000256" key="1">
    <source>
        <dbReference type="SAM" id="MobiDB-lite"/>
    </source>
</evidence>
<feature type="region of interest" description="Disordered" evidence="1">
    <location>
        <begin position="1"/>
        <end position="22"/>
    </location>
</feature>
<dbReference type="AlphaFoldDB" id="A0A0R0E097"/>
<dbReference type="EMBL" id="LDJP01000016">
    <property type="protein sequence ID" value="KRG87675.1"/>
    <property type="molecule type" value="Genomic_DNA"/>
</dbReference>
<dbReference type="PATRIC" id="fig|659018.3.peg.579"/>
<proteinExistence type="predicted"/>
<evidence type="ECO:0000313" key="3">
    <source>
        <dbReference type="Proteomes" id="UP000050940"/>
    </source>
</evidence>
<feature type="region of interest" description="Disordered" evidence="1">
    <location>
        <begin position="65"/>
        <end position="147"/>
    </location>
</feature>
<organism evidence="2 3">
    <name type="scientific">Stenotrophomonas daejeonensis</name>
    <dbReference type="NCBI Taxonomy" id="659018"/>
    <lineage>
        <taxon>Bacteria</taxon>
        <taxon>Pseudomonadati</taxon>
        <taxon>Pseudomonadota</taxon>
        <taxon>Gammaproteobacteria</taxon>
        <taxon>Lysobacterales</taxon>
        <taxon>Lysobacteraceae</taxon>
        <taxon>Stenotrophomonas</taxon>
    </lineage>
</organism>